<dbReference type="SMART" id="SM00338">
    <property type="entry name" value="BRLZ"/>
    <property type="match status" value="1"/>
</dbReference>
<dbReference type="GO" id="GO:0000976">
    <property type="term" value="F:transcription cis-regulatory region binding"/>
    <property type="evidence" value="ECO:0007669"/>
    <property type="project" value="InterPro"/>
</dbReference>
<dbReference type="STRING" id="90262.A0A1X2I0D6"/>
<proteinExistence type="predicted"/>
<evidence type="ECO:0000256" key="4">
    <source>
        <dbReference type="SAM" id="MobiDB-lite"/>
    </source>
</evidence>
<feature type="compositionally biased region" description="Low complexity" evidence="4">
    <location>
        <begin position="218"/>
        <end position="238"/>
    </location>
</feature>
<feature type="region of interest" description="Disordered" evidence="4">
    <location>
        <begin position="175"/>
        <end position="267"/>
    </location>
</feature>
<gene>
    <name evidence="6" type="ORF">BCR42DRAFT_456317</name>
</gene>
<feature type="compositionally biased region" description="Basic and acidic residues" evidence="4">
    <location>
        <begin position="119"/>
        <end position="131"/>
    </location>
</feature>
<dbReference type="GO" id="GO:0005737">
    <property type="term" value="C:cytoplasm"/>
    <property type="evidence" value="ECO:0007669"/>
    <property type="project" value="UniProtKB-SubCell"/>
</dbReference>
<evidence type="ECO:0000256" key="1">
    <source>
        <dbReference type="ARBA" id="ARBA00004123"/>
    </source>
</evidence>
<dbReference type="Gene3D" id="1.20.5.170">
    <property type="match status" value="1"/>
</dbReference>
<dbReference type="GO" id="GO:0090575">
    <property type="term" value="C:RNA polymerase II transcription regulator complex"/>
    <property type="evidence" value="ECO:0007669"/>
    <property type="project" value="TreeGrafter"/>
</dbReference>
<reference evidence="6 7" key="1">
    <citation type="submission" date="2016-07" db="EMBL/GenBank/DDBJ databases">
        <title>Pervasive Adenine N6-methylation of Active Genes in Fungi.</title>
        <authorList>
            <consortium name="DOE Joint Genome Institute"/>
            <person name="Mondo S.J."/>
            <person name="Dannebaum R.O."/>
            <person name="Kuo R.C."/>
            <person name="Labutti K."/>
            <person name="Haridas S."/>
            <person name="Kuo A."/>
            <person name="Salamov A."/>
            <person name="Ahrendt S.R."/>
            <person name="Lipzen A."/>
            <person name="Sullivan W."/>
            <person name="Andreopoulos W.B."/>
            <person name="Clum A."/>
            <person name="Lindquist E."/>
            <person name="Daum C."/>
            <person name="Ramamoorthy G.K."/>
            <person name="Gryganskyi A."/>
            <person name="Culley D."/>
            <person name="Magnuson J.K."/>
            <person name="James T.Y."/>
            <person name="O'Malley M.A."/>
            <person name="Stajich J.E."/>
            <person name="Spatafora J.W."/>
            <person name="Visel A."/>
            <person name="Grigoriev I.V."/>
        </authorList>
    </citation>
    <scope>NUCLEOTIDE SEQUENCE [LARGE SCALE GENOMIC DNA]</scope>
    <source>
        <strain evidence="6 7">NRRL 1336</strain>
    </source>
</reference>
<dbReference type="AlphaFoldDB" id="A0A1X2I0D6"/>
<dbReference type="PANTHER" id="PTHR40621:SF6">
    <property type="entry name" value="AP-1-LIKE TRANSCRIPTION FACTOR YAP1-RELATED"/>
    <property type="match status" value="1"/>
</dbReference>
<dbReference type="PROSITE" id="PS00036">
    <property type="entry name" value="BZIP_BASIC"/>
    <property type="match status" value="1"/>
</dbReference>
<feature type="compositionally biased region" description="Low complexity" evidence="4">
    <location>
        <begin position="184"/>
        <end position="210"/>
    </location>
</feature>
<evidence type="ECO:0000256" key="3">
    <source>
        <dbReference type="ARBA" id="ARBA00023242"/>
    </source>
</evidence>
<feature type="domain" description="BZIP" evidence="5">
    <location>
        <begin position="108"/>
        <end position="123"/>
    </location>
</feature>
<dbReference type="SUPFAM" id="SSF57959">
    <property type="entry name" value="Leucine zipper domain"/>
    <property type="match status" value="1"/>
</dbReference>
<evidence type="ECO:0000313" key="7">
    <source>
        <dbReference type="Proteomes" id="UP000193560"/>
    </source>
</evidence>
<dbReference type="InterPro" id="IPR004827">
    <property type="entry name" value="bZIP"/>
</dbReference>
<protein>
    <recommendedName>
        <fullName evidence="5">BZIP domain-containing protein</fullName>
    </recommendedName>
</protein>
<dbReference type="Pfam" id="PF00170">
    <property type="entry name" value="bZIP_1"/>
    <property type="match status" value="1"/>
</dbReference>
<dbReference type="OrthoDB" id="2593073at2759"/>
<dbReference type="Proteomes" id="UP000193560">
    <property type="component" value="Unassembled WGS sequence"/>
</dbReference>
<feature type="region of interest" description="Disordered" evidence="4">
    <location>
        <begin position="38"/>
        <end position="131"/>
    </location>
</feature>
<evidence type="ECO:0000256" key="2">
    <source>
        <dbReference type="ARBA" id="ARBA00004496"/>
    </source>
</evidence>
<comment type="caution">
    <text evidence="6">The sequence shown here is derived from an EMBL/GenBank/DDBJ whole genome shotgun (WGS) entry which is preliminary data.</text>
</comment>
<evidence type="ECO:0000313" key="6">
    <source>
        <dbReference type="EMBL" id="ORZ06642.1"/>
    </source>
</evidence>
<keyword evidence="3" id="KW-0539">Nucleus</keyword>
<organism evidence="6 7">
    <name type="scientific">Absidia repens</name>
    <dbReference type="NCBI Taxonomy" id="90262"/>
    <lineage>
        <taxon>Eukaryota</taxon>
        <taxon>Fungi</taxon>
        <taxon>Fungi incertae sedis</taxon>
        <taxon>Mucoromycota</taxon>
        <taxon>Mucoromycotina</taxon>
        <taxon>Mucoromycetes</taxon>
        <taxon>Mucorales</taxon>
        <taxon>Cunninghamellaceae</taxon>
        <taxon>Absidia</taxon>
    </lineage>
</organism>
<dbReference type="Gene3D" id="1.10.238.100">
    <property type="entry name" value="YAP1 redox domain. Chain B"/>
    <property type="match status" value="1"/>
</dbReference>
<dbReference type="SUPFAM" id="SSF111430">
    <property type="entry name" value="YAP1 redox domain"/>
    <property type="match status" value="1"/>
</dbReference>
<dbReference type="EMBL" id="MCGE01000038">
    <property type="protein sequence ID" value="ORZ06642.1"/>
    <property type="molecule type" value="Genomic_DNA"/>
</dbReference>
<evidence type="ECO:0000259" key="5">
    <source>
        <dbReference type="PROSITE" id="PS00036"/>
    </source>
</evidence>
<sequence length="451" mass="49858">MSFTNSTIPVETNNDIKLNLNQSTIDLLNAAIVSHSQTQLQQPQLDDKENSSASEHPTTVSTQGTSKRPIDSTDESDVTPTTVAPKRAGRKPLEKTTTSDHSLDPKQKRKAQNRAAQRAFRERKEKHVSELQDRIRELEELTSKTDADLIQENEQLKEKLKKLQEENYALKDAKFTFEFPVSDQQQQQQQQKPDNGTTPTGSSSSPPTSTKTNDIQDETSGGISSSSSSSTEQSPLSLAQEDDYSDTPPTKTPTNFQDPSSSFLPFGSFGNPHDFDVLAIPGGEKKDALSNSSAGYDLKELFHGKDDLFTGYRDPTSTSSAAATTANMDDFNTDDFLLDNSGLPALFGGSGDLFGFTQQQQDQHAPFLLDQFYMPDEQQPHVRKETVATSLQRAKQDGVRAFEVQEQLKNCPDFNLDALCAELKTKASCCESNYVLSEHDVDAYLACFDQK</sequence>
<dbReference type="InterPro" id="IPR023167">
    <property type="entry name" value="Yap1_redox_dom_sf"/>
</dbReference>
<dbReference type="PANTHER" id="PTHR40621">
    <property type="entry name" value="TRANSCRIPTION FACTOR KAPC-RELATED"/>
    <property type="match status" value="1"/>
</dbReference>
<dbReference type="InterPro" id="IPR050936">
    <property type="entry name" value="AP-1-like"/>
</dbReference>
<keyword evidence="7" id="KW-1185">Reference proteome</keyword>
<accession>A0A1X2I0D6</accession>
<dbReference type="GO" id="GO:0001228">
    <property type="term" value="F:DNA-binding transcription activator activity, RNA polymerase II-specific"/>
    <property type="evidence" value="ECO:0007669"/>
    <property type="project" value="TreeGrafter"/>
</dbReference>
<feature type="compositionally biased region" description="Polar residues" evidence="4">
    <location>
        <begin position="51"/>
        <end position="66"/>
    </location>
</feature>
<dbReference type="InterPro" id="IPR046347">
    <property type="entry name" value="bZIP_sf"/>
</dbReference>
<dbReference type="CDD" id="cd14688">
    <property type="entry name" value="bZIP_YAP"/>
    <property type="match status" value="1"/>
</dbReference>
<feature type="compositionally biased region" description="Basic and acidic residues" evidence="4">
    <location>
        <begin position="91"/>
        <end position="106"/>
    </location>
</feature>
<comment type="subcellular location">
    <subcellularLocation>
        <location evidence="2">Cytoplasm</location>
    </subcellularLocation>
    <subcellularLocation>
        <location evidence="1">Nucleus</location>
    </subcellularLocation>
</comment>
<feature type="compositionally biased region" description="Polar residues" evidence="4">
    <location>
        <begin position="247"/>
        <end position="258"/>
    </location>
</feature>
<name>A0A1X2I0D6_9FUNG</name>